<gene>
    <name evidence="4" type="ORF">ACJDU8_06850</name>
</gene>
<comment type="function">
    <text evidence="1">Transcriptional repressor of xylose-utilizing enzymes.</text>
</comment>
<dbReference type="InterPro" id="IPR043129">
    <property type="entry name" value="ATPase_NBD"/>
</dbReference>
<comment type="similarity">
    <text evidence="2">Belongs to the ROK (NagC/XylR) family.</text>
</comment>
<sequence>MIIMVDSYKLFKDLNSDEKDLFNLIQKNGAMTKNEILLRTGMKLTSLNRMMAPLEKKRMIVQKCIGESTGGRKPVLYDINICRFYIIGIDISKTYVQVSIVNLRMEIFYKKSFYTNAPNSYDEVVEEVVKIIRNAYVELNLEFVDLIGVGLGIETDIWNDIDIGEMIEKRLECSIVSESGANSAAIAEYLYGTGKQFKNLAYFNCGLRVREGTILQGRIIRTADDNEYAFEHMLINTNQDVDFNKVCSAAQKNDELSEKIIFDAAYKFGKSIELYINLLDLDCIILSGALINFDLFYETCVKCVPKKVTFKREGYFKKDAISIGAAAVLLEKCIDSKI</sequence>
<dbReference type="RefSeq" id="WP_406791407.1">
    <property type="nucleotide sequence ID" value="NZ_JBJHZX010000007.1"/>
</dbReference>
<keyword evidence="5" id="KW-1185">Reference proteome</keyword>
<dbReference type="EMBL" id="JBJHZX010000007">
    <property type="protein sequence ID" value="MFL0195286.1"/>
    <property type="molecule type" value="Genomic_DNA"/>
</dbReference>
<keyword evidence="3" id="KW-0859">Xylose metabolism</keyword>
<dbReference type="SUPFAM" id="SSF46785">
    <property type="entry name" value="Winged helix' DNA-binding domain"/>
    <property type="match status" value="1"/>
</dbReference>
<reference evidence="4 5" key="1">
    <citation type="submission" date="2024-11" db="EMBL/GenBank/DDBJ databases">
        <authorList>
            <person name="Heng Y.C."/>
            <person name="Lim A.C.H."/>
            <person name="Lee J.K.Y."/>
            <person name="Kittelmann S."/>
        </authorList>
    </citation>
    <scope>NUCLEOTIDE SEQUENCE [LARGE SCALE GENOMIC DNA]</scope>
    <source>
        <strain evidence="4 5">WILCCON 0269</strain>
    </source>
</reference>
<dbReference type="Proteomes" id="UP001623660">
    <property type="component" value="Unassembled WGS sequence"/>
</dbReference>
<dbReference type="SUPFAM" id="SSF53067">
    <property type="entry name" value="Actin-like ATPase domain"/>
    <property type="match status" value="1"/>
</dbReference>
<accession>A0ABW8SIV7</accession>
<name>A0ABW8SIV7_9CLOT</name>
<evidence type="ECO:0000313" key="4">
    <source>
        <dbReference type="EMBL" id="MFL0195286.1"/>
    </source>
</evidence>
<dbReference type="Pfam" id="PF00480">
    <property type="entry name" value="ROK"/>
    <property type="match status" value="2"/>
</dbReference>
<protein>
    <submittedName>
        <fullName evidence="4">ROK family protein</fullName>
    </submittedName>
</protein>
<dbReference type="InterPro" id="IPR000600">
    <property type="entry name" value="ROK"/>
</dbReference>
<dbReference type="InterPro" id="IPR036390">
    <property type="entry name" value="WH_DNA-bd_sf"/>
</dbReference>
<proteinExistence type="inferred from homology"/>
<keyword evidence="3" id="KW-0119">Carbohydrate metabolism</keyword>
<evidence type="ECO:0000256" key="1">
    <source>
        <dbReference type="ARBA" id="ARBA00002486"/>
    </source>
</evidence>
<dbReference type="PANTHER" id="PTHR18964">
    <property type="entry name" value="ROK (REPRESSOR, ORF, KINASE) FAMILY"/>
    <property type="match status" value="1"/>
</dbReference>
<organism evidence="4 5">
    <name type="scientific">Candidatus Clostridium eludens</name>
    <dbReference type="NCBI Taxonomy" id="3381663"/>
    <lineage>
        <taxon>Bacteria</taxon>
        <taxon>Bacillati</taxon>
        <taxon>Bacillota</taxon>
        <taxon>Clostridia</taxon>
        <taxon>Eubacteriales</taxon>
        <taxon>Clostridiaceae</taxon>
        <taxon>Clostridium</taxon>
    </lineage>
</organism>
<dbReference type="Gene3D" id="3.30.420.40">
    <property type="match status" value="3"/>
</dbReference>
<dbReference type="InterPro" id="IPR036388">
    <property type="entry name" value="WH-like_DNA-bd_sf"/>
</dbReference>
<comment type="caution">
    <text evidence="4">The sequence shown here is derived from an EMBL/GenBank/DDBJ whole genome shotgun (WGS) entry which is preliminary data.</text>
</comment>
<evidence type="ECO:0000256" key="2">
    <source>
        <dbReference type="ARBA" id="ARBA00006479"/>
    </source>
</evidence>
<evidence type="ECO:0000313" key="5">
    <source>
        <dbReference type="Proteomes" id="UP001623660"/>
    </source>
</evidence>
<dbReference type="Gene3D" id="1.10.10.10">
    <property type="entry name" value="Winged helix-like DNA-binding domain superfamily/Winged helix DNA-binding domain"/>
    <property type="match status" value="1"/>
</dbReference>
<evidence type="ECO:0000256" key="3">
    <source>
        <dbReference type="ARBA" id="ARBA00022629"/>
    </source>
</evidence>
<dbReference type="PANTHER" id="PTHR18964:SF149">
    <property type="entry name" value="BIFUNCTIONAL UDP-N-ACETYLGLUCOSAMINE 2-EPIMERASE_N-ACETYLMANNOSAMINE KINASE"/>
    <property type="match status" value="1"/>
</dbReference>